<dbReference type="EMBL" id="CM045762">
    <property type="protein sequence ID" value="KAI8011027.1"/>
    <property type="molecule type" value="Genomic_DNA"/>
</dbReference>
<keyword evidence="2" id="KW-1185">Reference proteome</keyword>
<comment type="caution">
    <text evidence="1">The sequence shown here is derived from an EMBL/GenBank/DDBJ whole genome shotgun (WGS) entry which is preliminary data.</text>
</comment>
<name>A0ACC0HBV6_9ERIC</name>
<evidence type="ECO:0000313" key="2">
    <source>
        <dbReference type="Proteomes" id="UP001060215"/>
    </source>
</evidence>
<evidence type="ECO:0000313" key="1">
    <source>
        <dbReference type="EMBL" id="KAI8011027.1"/>
    </source>
</evidence>
<dbReference type="Proteomes" id="UP001060215">
    <property type="component" value="Chromosome 5"/>
</dbReference>
<proteinExistence type="predicted"/>
<accession>A0ACC0HBV6</accession>
<sequence>MLVAPQPPPLFSTSISQQAPAFSISAPQLPPSFSTSVPQVNASSSQFMYPTYDPSNMPFSMPSMYYVHESYQALLNNASSYDSDRGREEGGGRRKERAGRTGEGHKSEGRRRPAETTAKRKQYSEVDGGATLTTAAVVASLLTSDEGGERRAASFLHPPSSLSLPSSFLRFFLDDKKGRQGRATGDLRKTLNRYKNNRALAFPSTTFSEHHPPTLLMEGEEEVGQTEPTTESTRHPSLDDFPVDLLLYILSFLPTIDAVKTSSVSRKWRNLWSSVPSLSFDYSIFPPADTPFLISLSFADFVDRTLLLRPPLSSLLKFRLQFDFSDDFYSCHVNSWVRYAVDHLALELDLDFFIDRIYHHDDDDNDNDGLGFGALYDFPFGVLRNSRVRVLKLCHCYLSVPPNLSTMRFHSLKSMVFDQVGLSDDMVSGLILGCPNLEILGIDYCWAIRNLKICSAKLKELSLRNFVGDEESSVEICAPNLISISIAGFEMGKYGLKASSLVKAHICFPHKLQYYSYWNDFPIDLLLYILSFLPTIDAVKTSSVSRKWRNLWSSVPSLSFDYSIFPPADTPFLISLSFADFVDRTLLLRPPLSSLLKFRLQFDFSDDFYSCHVNSWVRYAVDHLALELDLDFFIDRIYHDDDDDNDNDGLGFGALYDFPFGVLKNSRVRVLKLCHCYLSVPPNLSTMRFHSLKSMVFDQVGLSDDMVSGLILGCPNLEILGIDYCWAIRNLKICSAKLKELSLRNFVGDEESSVEICAPNLISISIAGFEMGKYGLKASSLVKAHICFPHKLQYYGYWSKIVRLVGHAECLTVQNWWFKLLASEDVFSESSALKNLKRLELQTRYSKSYLLGMCALLEGSPNLKTMILDYLPQMDRDESLSEDLLDKPISLSMPNLRQVKMNNFQGTANEIDFVKLLKMQGSVLEKIVIIPAKGHETTHPRTVLRRIL</sequence>
<protein>
    <submittedName>
        <fullName evidence="1">F-box/LRR-repeat protein</fullName>
    </submittedName>
</protein>
<gene>
    <name evidence="1" type="ORF">LOK49_LG06G01521</name>
</gene>
<reference evidence="1 2" key="1">
    <citation type="journal article" date="2022" name="Plant J.">
        <title>Chromosome-level genome of Camellia lanceoleosa provides a valuable resource for understanding genome evolution and self-incompatibility.</title>
        <authorList>
            <person name="Gong W."/>
            <person name="Xiao S."/>
            <person name="Wang L."/>
            <person name="Liao Z."/>
            <person name="Chang Y."/>
            <person name="Mo W."/>
            <person name="Hu G."/>
            <person name="Li W."/>
            <person name="Zhao G."/>
            <person name="Zhu H."/>
            <person name="Hu X."/>
            <person name="Ji K."/>
            <person name="Xiang X."/>
            <person name="Song Q."/>
            <person name="Yuan D."/>
            <person name="Jin S."/>
            <person name="Zhang L."/>
        </authorList>
    </citation>
    <scope>NUCLEOTIDE SEQUENCE [LARGE SCALE GENOMIC DNA]</scope>
    <source>
        <strain evidence="1">SQ_2022a</strain>
    </source>
</reference>
<organism evidence="1 2">
    <name type="scientific">Camellia lanceoleosa</name>
    <dbReference type="NCBI Taxonomy" id="1840588"/>
    <lineage>
        <taxon>Eukaryota</taxon>
        <taxon>Viridiplantae</taxon>
        <taxon>Streptophyta</taxon>
        <taxon>Embryophyta</taxon>
        <taxon>Tracheophyta</taxon>
        <taxon>Spermatophyta</taxon>
        <taxon>Magnoliopsida</taxon>
        <taxon>eudicotyledons</taxon>
        <taxon>Gunneridae</taxon>
        <taxon>Pentapetalae</taxon>
        <taxon>asterids</taxon>
        <taxon>Ericales</taxon>
        <taxon>Theaceae</taxon>
        <taxon>Camellia</taxon>
    </lineage>
</organism>